<protein>
    <submittedName>
        <fullName evidence="3">Unannotated protein</fullName>
    </submittedName>
</protein>
<evidence type="ECO:0000313" key="7">
    <source>
        <dbReference type="EMBL" id="CAB5016444.1"/>
    </source>
</evidence>
<keyword evidence="1" id="KW-0472">Membrane</keyword>
<feature type="transmembrane region" description="Helical" evidence="1">
    <location>
        <begin position="43"/>
        <end position="65"/>
    </location>
</feature>
<keyword evidence="1" id="KW-1133">Transmembrane helix</keyword>
<feature type="transmembrane region" description="Helical" evidence="1">
    <location>
        <begin position="106"/>
        <end position="124"/>
    </location>
</feature>
<sequence length="168" mass="18158">MSDIDHQNYLGHGSHNQPTRAAVFTFSPDAGQQYRLTPVWGRVIALGWLLTMFALICVGASSQMIGRPVIWLDDQRWNALTLTLLVLASCFPLMATALWSLFHGPHVCYVSIIPTIILVILAAVDRHNSPGSAIVTLVLAIAGVCLVAGAFAGRYRLNNSSRATTASN</sequence>
<feature type="transmembrane region" description="Helical" evidence="1">
    <location>
        <begin position="130"/>
        <end position="152"/>
    </location>
</feature>
<dbReference type="EMBL" id="CAEZZP010000017">
    <property type="protein sequence ID" value="CAB4765740.1"/>
    <property type="molecule type" value="Genomic_DNA"/>
</dbReference>
<dbReference type="AlphaFoldDB" id="A0A6J6V0U3"/>
<evidence type="ECO:0000313" key="6">
    <source>
        <dbReference type="EMBL" id="CAB4894412.1"/>
    </source>
</evidence>
<dbReference type="EMBL" id="CAFBPS010000001">
    <property type="protein sequence ID" value="CAB5016444.1"/>
    <property type="molecule type" value="Genomic_DNA"/>
</dbReference>
<organism evidence="3">
    <name type="scientific">freshwater metagenome</name>
    <dbReference type="NCBI Taxonomy" id="449393"/>
    <lineage>
        <taxon>unclassified sequences</taxon>
        <taxon>metagenomes</taxon>
        <taxon>ecological metagenomes</taxon>
    </lineage>
</organism>
<accession>A0A6J6V0U3</accession>
<dbReference type="EMBL" id="CAFAAL010000027">
    <property type="protein sequence ID" value="CAB4798090.1"/>
    <property type="molecule type" value="Genomic_DNA"/>
</dbReference>
<evidence type="ECO:0000313" key="4">
    <source>
        <dbReference type="EMBL" id="CAB4798090.1"/>
    </source>
</evidence>
<dbReference type="EMBL" id="CAFBLJ010000023">
    <property type="protein sequence ID" value="CAB4864135.1"/>
    <property type="molecule type" value="Genomic_DNA"/>
</dbReference>
<evidence type="ECO:0000313" key="5">
    <source>
        <dbReference type="EMBL" id="CAB4864135.1"/>
    </source>
</evidence>
<reference evidence="3" key="1">
    <citation type="submission" date="2020-05" db="EMBL/GenBank/DDBJ databases">
        <authorList>
            <person name="Chiriac C."/>
            <person name="Salcher M."/>
            <person name="Ghai R."/>
            <person name="Kavagutti S V."/>
        </authorList>
    </citation>
    <scope>NUCLEOTIDE SEQUENCE</scope>
</reference>
<feature type="transmembrane region" description="Helical" evidence="1">
    <location>
        <begin position="77"/>
        <end position="99"/>
    </location>
</feature>
<dbReference type="EMBL" id="CAFBMF010000025">
    <property type="protein sequence ID" value="CAB4894412.1"/>
    <property type="molecule type" value="Genomic_DNA"/>
</dbReference>
<proteinExistence type="predicted"/>
<evidence type="ECO:0000313" key="3">
    <source>
        <dbReference type="EMBL" id="CAB4765740.1"/>
    </source>
</evidence>
<gene>
    <name evidence="2" type="ORF">UFOPK2658_00233</name>
    <name evidence="3" type="ORF">UFOPK2880_00472</name>
    <name evidence="4" type="ORF">UFOPK3004_00492</name>
    <name evidence="5" type="ORF">UFOPK3304_00627</name>
    <name evidence="6" type="ORF">UFOPK3494_00587</name>
    <name evidence="7" type="ORF">UFOPK4134_00005</name>
</gene>
<evidence type="ECO:0000313" key="2">
    <source>
        <dbReference type="EMBL" id="CAB4708275.1"/>
    </source>
</evidence>
<keyword evidence="1" id="KW-0812">Transmembrane</keyword>
<name>A0A6J6V0U3_9ZZZZ</name>
<dbReference type="EMBL" id="CAEZYH010000004">
    <property type="protein sequence ID" value="CAB4708275.1"/>
    <property type="molecule type" value="Genomic_DNA"/>
</dbReference>
<evidence type="ECO:0000256" key="1">
    <source>
        <dbReference type="SAM" id="Phobius"/>
    </source>
</evidence>